<dbReference type="InterPro" id="IPR006330">
    <property type="entry name" value="Ado/ade_deaminase"/>
</dbReference>
<keyword evidence="10" id="KW-1185">Reference proteome</keyword>
<accession>A0A179F6J2</accession>
<dbReference type="InterPro" id="IPR032466">
    <property type="entry name" value="Metal_Hydrolase"/>
</dbReference>
<feature type="site" description="Important for catalytic activity" evidence="7">
    <location>
        <position position="232"/>
    </location>
</feature>
<evidence type="ECO:0000256" key="2">
    <source>
        <dbReference type="ARBA" id="ARBA00022723"/>
    </source>
</evidence>
<dbReference type="GO" id="GO:0009168">
    <property type="term" value="P:purine ribonucleoside monophosphate biosynthetic process"/>
    <property type="evidence" value="ECO:0007669"/>
    <property type="project" value="InterPro"/>
</dbReference>
<evidence type="ECO:0000256" key="5">
    <source>
        <dbReference type="ARBA" id="ARBA00023080"/>
    </source>
</evidence>
<dbReference type="OrthoDB" id="272271at2759"/>
<feature type="binding site" evidence="7">
    <location>
        <position position="289"/>
    </location>
    <ligand>
        <name>Zn(2+)</name>
        <dbReference type="ChEBI" id="CHEBI:29105"/>
        <note>catalytic</note>
    </ligand>
</feature>
<dbReference type="AlphaFoldDB" id="A0A179F6J2"/>
<dbReference type="InterPro" id="IPR028892">
    <property type="entry name" value="ADE"/>
</dbReference>
<evidence type="ECO:0000256" key="7">
    <source>
        <dbReference type="HAMAP-Rule" id="MF_03145"/>
    </source>
</evidence>
<evidence type="ECO:0000313" key="10">
    <source>
        <dbReference type="Proteomes" id="UP000078397"/>
    </source>
</evidence>
<evidence type="ECO:0000256" key="1">
    <source>
        <dbReference type="ARBA" id="ARBA00022490"/>
    </source>
</evidence>
<dbReference type="GO" id="GO:0043103">
    <property type="term" value="P:hypoxanthine salvage"/>
    <property type="evidence" value="ECO:0007669"/>
    <property type="project" value="UniProtKB-UniRule"/>
</dbReference>
<feature type="binding site" evidence="7">
    <location>
        <position position="208"/>
    </location>
    <ligand>
        <name>Zn(2+)</name>
        <dbReference type="ChEBI" id="CHEBI:29105"/>
        <note>catalytic</note>
    </ligand>
</feature>
<sequence length="352" mass="39377">MCQSKLHNLLTAIPKVEQHLHIEGTLEPALLFSLASKNNIPLPPDPVYTSSETLVARYQRFTSLDDFLHYYYLGMSVLITAQDFETLAWEYFTKAASQKVRHAEVFFDPQAHTCRGVSYDTVMEGLLAAKQRAQKEFNMTVEYIVCILRHLPISDSHALVDTVLSKGHFTDGTLIGFGMVSSEKNFPPHLFRDIYTRVAATGTHLTTHAGEEAGPGFVTEALSQLNVERIDHGLASAQDPDLLNHLATSKTLLTFCPWSNVVLCNLPKLEDAPVKKFLEAGVRFSLNSDDPAYFGAYIQDVYCRVQETFHLTVQDWDWIVRGAVAGSWCSSERKDEITRELDSVLAAFAAET</sequence>
<keyword evidence="5 7" id="KW-0546">Nucleotide metabolism</keyword>
<comment type="function">
    <text evidence="7">Catalyzes the hydrolytic deamination of adenine to hypoxanthine. Plays an important role in the purine salvage pathway and in nitrogen catabolism.</text>
</comment>
<evidence type="ECO:0000259" key="8">
    <source>
        <dbReference type="Pfam" id="PF00962"/>
    </source>
</evidence>
<dbReference type="Pfam" id="PF00962">
    <property type="entry name" value="A_deaminase"/>
    <property type="match status" value="1"/>
</dbReference>
<dbReference type="GO" id="GO:0008270">
    <property type="term" value="F:zinc ion binding"/>
    <property type="evidence" value="ECO:0007669"/>
    <property type="project" value="UniProtKB-UniRule"/>
</dbReference>
<evidence type="ECO:0000256" key="6">
    <source>
        <dbReference type="ARBA" id="ARBA00023242"/>
    </source>
</evidence>
<dbReference type="RefSeq" id="XP_018138885.1">
    <property type="nucleotide sequence ID" value="XM_018281808.1"/>
</dbReference>
<dbReference type="KEGG" id="pchm:VFPPC_02099"/>
<dbReference type="Gene3D" id="3.20.20.140">
    <property type="entry name" value="Metal-dependent hydrolases"/>
    <property type="match status" value="1"/>
</dbReference>
<feature type="binding site" evidence="7">
    <location>
        <position position="19"/>
    </location>
    <ligand>
        <name>Zn(2+)</name>
        <dbReference type="ChEBI" id="CHEBI:29105"/>
        <note>catalytic</note>
    </ligand>
</feature>
<dbReference type="STRING" id="1380566.A0A179F6J2"/>
<organism evidence="9 10">
    <name type="scientific">Pochonia chlamydosporia 170</name>
    <dbReference type="NCBI Taxonomy" id="1380566"/>
    <lineage>
        <taxon>Eukaryota</taxon>
        <taxon>Fungi</taxon>
        <taxon>Dikarya</taxon>
        <taxon>Ascomycota</taxon>
        <taxon>Pezizomycotina</taxon>
        <taxon>Sordariomycetes</taxon>
        <taxon>Hypocreomycetidae</taxon>
        <taxon>Hypocreales</taxon>
        <taxon>Clavicipitaceae</taxon>
        <taxon>Pochonia</taxon>
    </lineage>
</organism>
<evidence type="ECO:0000256" key="4">
    <source>
        <dbReference type="ARBA" id="ARBA00022833"/>
    </source>
</evidence>
<keyword evidence="2 7" id="KW-0479">Metal-binding</keyword>
<comment type="cofactor">
    <cofactor evidence="7">
        <name>Zn(2+)</name>
        <dbReference type="ChEBI" id="CHEBI:29105"/>
    </cofactor>
    <text evidence="7">Binds 1 zinc ion per subunit.</text>
</comment>
<dbReference type="PROSITE" id="PS00485">
    <property type="entry name" value="A_DEAMINASE"/>
    <property type="match status" value="1"/>
</dbReference>
<dbReference type="InterPro" id="IPR006650">
    <property type="entry name" value="A/AMP_deam_AS"/>
</dbReference>
<keyword evidence="6 7" id="KW-0539">Nucleus</keyword>
<dbReference type="HAMAP" id="MF_01962">
    <property type="entry name" value="Adenine_deaminase"/>
    <property type="match status" value="1"/>
</dbReference>
<dbReference type="NCBIfam" id="TIGR01430">
    <property type="entry name" value="aden_deam"/>
    <property type="match status" value="1"/>
</dbReference>
<feature type="binding site" evidence="7">
    <location>
        <position position="290"/>
    </location>
    <ligand>
        <name>substrate</name>
    </ligand>
</feature>
<dbReference type="EMBL" id="LSBJ02000001">
    <property type="protein sequence ID" value="OAQ61076.1"/>
    <property type="molecule type" value="Genomic_DNA"/>
</dbReference>
<dbReference type="PANTHER" id="PTHR43114:SF6">
    <property type="entry name" value="ADENINE DEAMINASE"/>
    <property type="match status" value="1"/>
</dbReference>
<dbReference type="Proteomes" id="UP000078397">
    <property type="component" value="Unassembled WGS sequence"/>
</dbReference>
<proteinExistence type="inferred from homology"/>
<comment type="similarity">
    <text evidence="7">Belongs to the metallo-dependent hydrolases superfamily. Adenosine and AMP deaminases family. Adenine deaminase type 2 subfamily.</text>
</comment>
<dbReference type="GO" id="GO:0005634">
    <property type="term" value="C:nucleus"/>
    <property type="evidence" value="ECO:0007669"/>
    <property type="project" value="UniProtKB-SubCell"/>
</dbReference>
<protein>
    <recommendedName>
        <fullName evidence="7">Adenine deaminase</fullName>
        <shortName evidence="7">ADE</shortName>
        <ecNumber evidence="7">3.5.4.2</ecNumber>
    </recommendedName>
    <alternativeName>
        <fullName evidence="7">Adenine aminohydrolase</fullName>
        <shortName evidence="7">AAH</shortName>
    </alternativeName>
</protein>
<keyword evidence="1 7" id="KW-0963">Cytoplasm</keyword>
<dbReference type="GO" id="GO:0006146">
    <property type="term" value="P:adenine catabolic process"/>
    <property type="evidence" value="ECO:0007669"/>
    <property type="project" value="UniProtKB-UniRule"/>
</dbReference>
<evidence type="ECO:0000256" key="3">
    <source>
        <dbReference type="ARBA" id="ARBA00022801"/>
    </source>
</evidence>
<dbReference type="InterPro" id="IPR001365">
    <property type="entry name" value="A_deaminase_dom"/>
</dbReference>
<gene>
    <name evidence="7" type="primary">AAH1</name>
    <name evidence="9" type="ORF">VFPPC_02099</name>
</gene>
<feature type="domain" description="Adenosine deaminase" evidence="8">
    <location>
        <begin position="14"/>
        <end position="343"/>
    </location>
</feature>
<comment type="catalytic activity">
    <reaction evidence="7">
        <text>adenine + H2O + H(+) = hypoxanthine + NH4(+)</text>
        <dbReference type="Rhea" id="RHEA:23688"/>
        <dbReference type="ChEBI" id="CHEBI:15377"/>
        <dbReference type="ChEBI" id="CHEBI:15378"/>
        <dbReference type="ChEBI" id="CHEBI:16708"/>
        <dbReference type="ChEBI" id="CHEBI:17368"/>
        <dbReference type="ChEBI" id="CHEBI:28938"/>
        <dbReference type="EC" id="3.5.4.2"/>
    </reaction>
</comment>
<dbReference type="GO" id="GO:0009117">
    <property type="term" value="P:nucleotide metabolic process"/>
    <property type="evidence" value="ECO:0007669"/>
    <property type="project" value="UniProtKB-KW"/>
</dbReference>
<keyword evidence="4 7" id="KW-0862">Zinc</keyword>
<comment type="subcellular location">
    <subcellularLocation>
        <location evidence="7">Cytoplasm</location>
    </subcellularLocation>
    <subcellularLocation>
        <location evidence="7">Nucleus</location>
    </subcellularLocation>
</comment>
<dbReference type="GeneID" id="28845802"/>
<dbReference type="PANTHER" id="PTHR43114">
    <property type="entry name" value="ADENINE DEAMINASE"/>
    <property type="match status" value="1"/>
</dbReference>
<comment type="caution">
    <text evidence="9">The sequence shown here is derived from an EMBL/GenBank/DDBJ whole genome shotgun (WGS) entry which is preliminary data.</text>
</comment>
<dbReference type="SUPFAM" id="SSF51556">
    <property type="entry name" value="Metallo-dependent hydrolases"/>
    <property type="match status" value="1"/>
</dbReference>
<dbReference type="CDD" id="cd01320">
    <property type="entry name" value="ADA"/>
    <property type="match status" value="1"/>
</dbReference>
<feature type="binding site" evidence="7">
    <location>
        <position position="21"/>
    </location>
    <ligand>
        <name>Zn(2+)</name>
        <dbReference type="ChEBI" id="CHEBI:29105"/>
        <note>catalytic</note>
    </ligand>
</feature>
<dbReference type="EC" id="3.5.4.2" evidence="7"/>
<name>A0A179F6J2_METCM</name>
<evidence type="ECO:0000313" key="9">
    <source>
        <dbReference type="EMBL" id="OAQ61076.1"/>
    </source>
</evidence>
<dbReference type="GO" id="GO:0005829">
    <property type="term" value="C:cytosol"/>
    <property type="evidence" value="ECO:0007669"/>
    <property type="project" value="TreeGrafter"/>
</dbReference>
<dbReference type="GO" id="GO:0000034">
    <property type="term" value="F:adenine deaminase activity"/>
    <property type="evidence" value="ECO:0007669"/>
    <property type="project" value="UniProtKB-UniRule"/>
</dbReference>
<feature type="active site" description="Proton donor" evidence="7">
    <location>
        <position position="211"/>
    </location>
</feature>
<reference evidence="9 10" key="1">
    <citation type="journal article" date="2016" name="PLoS Pathog.">
        <title>Biosynthesis of antibiotic leucinostatins in bio-control fungus Purpureocillium lilacinum and their inhibition on phytophthora revealed by genome mining.</title>
        <authorList>
            <person name="Wang G."/>
            <person name="Liu Z."/>
            <person name="Lin R."/>
            <person name="Li E."/>
            <person name="Mao Z."/>
            <person name="Ling J."/>
            <person name="Yang Y."/>
            <person name="Yin W.B."/>
            <person name="Xie B."/>
        </authorList>
    </citation>
    <scope>NUCLEOTIDE SEQUENCE [LARGE SCALE GENOMIC DNA]</scope>
    <source>
        <strain evidence="9">170</strain>
    </source>
</reference>
<keyword evidence="3 7" id="KW-0378">Hydrolase</keyword>